<evidence type="ECO:0000256" key="4">
    <source>
        <dbReference type="ARBA" id="ARBA00023211"/>
    </source>
</evidence>
<evidence type="ECO:0000256" key="2">
    <source>
        <dbReference type="ARBA" id="ARBA00012782"/>
    </source>
</evidence>
<dbReference type="Gene3D" id="2.30.40.10">
    <property type="entry name" value="Urease, subunit C, domain 1"/>
    <property type="match status" value="1"/>
</dbReference>
<dbReference type="SUPFAM" id="SSF51338">
    <property type="entry name" value="Composite domain of metallo-dependent hydrolases"/>
    <property type="match status" value="1"/>
</dbReference>
<dbReference type="RefSeq" id="WP_210088079.1">
    <property type="nucleotide sequence ID" value="NZ_JAGGKG010000003.1"/>
</dbReference>
<evidence type="ECO:0000313" key="9">
    <source>
        <dbReference type="EMBL" id="MBP1904409.1"/>
    </source>
</evidence>
<keyword evidence="3 6" id="KW-0378">Hydrolase</keyword>
<feature type="domain" description="Amidohydrolase-related" evidence="7">
    <location>
        <begin position="58"/>
        <end position="342"/>
    </location>
</feature>
<evidence type="ECO:0000259" key="7">
    <source>
        <dbReference type="Pfam" id="PF01979"/>
    </source>
</evidence>
<organism evidence="9 10">
    <name type="scientific">Paenibacillus turicensis</name>
    <dbReference type="NCBI Taxonomy" id="160487"/>
    <lineage>
        <taxon>Bacteria</taxon>
        <taxon>Bacillati</taxon>
        <taxon>Bacillota</taxon>
        <taxon>Bacilli</taxon>
        <taxon>Bacillales</taxon>
        <taxon>Paenibacillaceae</taxon>
        <taxon>Paenibacillus</taxon>
    </lineage>
</organism>
<gene>
    <name evidence="6" type="primary">ade</name>
    <name evidence="9" type="ORF">J2Z32_001026</name>
</gene>
<dbReference type="InterPro" id="IPR032466">
    <property type="entry name" value="Metal_Hydrolase"/>
</dbReference>
<dbReference type="InterPro" id="IPR006680">
    <property type="entry name" value="Amidohydro-rel"/>
</dbReference>
<feature type="domain" description="Adenine deaminase C-terminal" evidence="8">
    <location>
        <begin position="399"/>
        <end position="563"/>
    </location>
</feature>
<dbReference type="InterPro" id="IPR006679">
    <property type="entry name" value="Adenine_deam"/>
</dbReference>
<dbReference type="InterPro" id="IPR011059">
    <property type="entry name" value="Metal-dep_hydrolase_composite"/>
</dbReference>
<dbReference type="InterPro" id="IPR026912">
    <property type="entry name" value="Adenine_deam_C"/>
</dbReference>
<dbReference type="PANTHER" id="PTHR11113">
    <property type="entry name" value="N-ACETYLGLUCOSAMINE-6-PHOSPHATE DEACETYLASE"/>
    <property type="match status" value="1"/>
</dbReference>
<dbReference type="PANTHER" id="PTHR11113:SF2">
    <property type="entry name" value="ADENINE DEAMINASE"/>
    <property type="match status" value="1"/>
</dbReference>
<evidence type="ECO:0000313" key="10">
    <source>
        <dbReference type="Proteomes" id="UP001519272"/>
    </source>
</evidence>
<comment type="similarity">
    <text evidence="1 6">Belongs to the metallo-dependent hydrolases superfamily. Adenine deaminase family.</text>
</comment>
<dbReference type="HAMAP" id="MF_01518">
    <property type="entry name" value="Adenine_deamin"/>
    <property type="match status" value="1"/>
</dbReference>
<sequence>MQVDLVVSDVKVFNSYLKKFITGNVAILNGHFLYISDCAKGAHEAIEGIKVIDGRGQYMIPGLIDIHLHIESTMVTPQSFSYGLIRNGVTTIVPEPHEMANVFGVEGVKEMIKVSQDCIVDMMYAIPSSVPATAMETTGGSIEIQDIDELLRDEDMKCLGEIMNYVDIINDPNCKTNQILNHVRKHYPDLIIEGHCPKVMDLDLHRIIYSGVGSDHTHQSIEGMEARISAGMFIELQEKSMTQDIIDYLLQHDVAEHFCFVTDDVMADSFVDQGHLNHIVTKAIQMGMSPEQAIYAATFTPAKRMNMYDRGVIAPGKLADFVLLSDLNRFEINQVFKSGQAVYDKSQAYHQPQTERNFPDHFYQSVKLGLLDIDDFSVKTMSMESELVCRVMMVKDGSTFTEEHHASFSVEKGMIAWEQSEYGMIATFERYGKNGNRAYGFIGGDTIKRGAIATTYSHDNHNLLVVGRNAEDMVLAANEVIQGQGGFCVVEDGKVLAHVALPVGGILTEAPLDEAAKQVKQLREAMESLGYQHYNPIMSISTHSLPVSPALKITDYGLIDVNKGIVVPLVVE</sequence>
<protein>
    <recommendedName>
        <fullName evidence="2 6">Adenine deaminase</fullName>
        <shortName evidence="6">Adenase</shortName>
        <shortName evidence="6">Adenine aminase</shortName>
        <ecNumber evidence="2 6">3.5.4.2</ecNumber>
    </recommendedName>
</protein>
<name>A0ABS4FPV9_9BACL</name>
<proteinExistence type="inferred from homology"/>
<keyword evidence="4 6" id="KW-0464">Manganese</keyword>
<keyword evidence="10" id="KW-1185">Reference proteome</keyword>
<evidence type="ECO:0000256" key="3">
    <source>
        <dbReference type="ARBA" id="ARBA00022801"/>
    </source>
</evidence>
<evidence type="ECO:0000256" key="1">
    <source>
        <dbReference type="ARBA" id="ARBA00006773"/>
    </source>
</evidence>
<dbReference type="Pfam" id="PF13382">
    <property type="entry name" value="Adenine_deam_C"/>
    <property type="match status" value="1"/>
</dbReference>
<evidence type="ECO:0000256" key="6">
    <source>
        <dbReference type="HAMAP-Rule" id="MF_01518"/>
    </source>
</evidence>
<comment type="cofactor">
    <cofactor evidence="6">
        <name>Mn(2+)</name>
        <dbReference type="ChEBI" id="CHEBI:29035"/>
    </cofactor>
</comment>
<comment type="catalytic activity">
    <reaction evidence="5 6">
        <text>adenine + H2O + H(+) = hypoxanthine + NH4(+)</text>
        <dbReference type="Rhea" id="RHEA:23688"/>
        <dbReference type="ChEBI" id="CHEBI:15377"/>
        <dbReference type="ChEBI" id="CHEBI:15378"/>
        <dbReference type="ChEBI" id="CHEBI:16708"/>
        <dbReference type="ChEBI" id="CHEBI:17368"/>
        <dbReference type="ChEBI" id="CHEBI:28938"/>
        <dbReference type="EC" id="3.5.4.2"/>
    </reaction>
</comment>
<comment type="caution">
    <text evidence="9">The sequence shown here is derived from an EMBL/GenBank/DDBJ whole genome shotgun (WGS) entry which is preliminary data.</text>
</comment>
<evidence type="ECO:0000256" key="5">
    <source>
        <dbReference type="ARBA" id="ARBA00047720"/>
    </source>
</evidence>
<dbReference type="SUPFAM" id="SSF51556">
    <property type="entry name" value="Metallo-dependent hydrolases"/>
    <property type="match status" value="1"/>
</dbReference>
<dbReference type="EMBL" id="JAGGKG010000003">
    <property type="protein sequence ID" value="MBP1904409.1"/>
    <property type="molecule type" value="Genomic_DNA"/>
</dbReference>
<dbReference type="EC" id="3.5.4.2" evidence="2 6"/>
<evidence type="ECO:0000259" key="8">
    <source>
        <dbReference type="Pfam" id="PF13382"/>
    </source>
</evidence>
<dbReference type="GO" id="GO:0000034">
    <property type="term" value="F:adenine deaminase activity"/>
    <property type="evidence" value="ECO:0007669"/>
    <property type="project" value="UniProtKB-EC"/>
</dbReference>
<accession>A0ABS4FPV9</accession>
<reference evidence="9 10" key="1">
    <citation type="submission" date="2021-03" db="EMBL/GenBank/DDBJ databases">
        <title>Genomic Encyclopedia of Type Strains, Phase IV (KMG-IV): sequencing the most valuable type-strain genomes for metagenomic binning, comparative biology and taxonomic classification.</title>
        <authorList>
            <person name="Goeker M."/>
        </authorList>
    </citation>
    <scope>NUCLEOTIDE SEQUENCE [LARGE SCALE GENOMIC DNA]</scope>
    <source>
        <strain evidence="9 10">DSM 14349</strain>
    </source>
</reference>
<dbReference type="Gene3D" id="3.20.20.140">
    <property type="entry name" value="Metal-dependent hydrolases"/>
    <property type="match status" value="1"/>
</dbReference>
<dbReference type="Proteomes" id="UP001519272">
    <property type="component" value="Unassembled WGS sequence"/>
</dbReference>
<dbReference type="Pfam" id="PF01979">
    <property type="entry name" value="Amidohydro_1"/>
    <property type="match status" value="1"/>
</dbReference>